<keyword evidence="7 10" id="KW-1133">Transmembrane helix</keyword>
<comment type="caution">
    <text evidence="11">The sequence shown here is derived from an EMBL/GenBank/DDBJ whole genome shotgun (WGS) entry which is preliminary data.</text>
</comment>
<evidence type="ECO:0000256" key="4">
    <source>
        <dbReference type="ARBA" id="ARBA00006627"/>
    </source>
</evidence>
<gene>
    <name evidence="11" type="primary">Tmem43</name>
    <name evidence="11" type="ORF">AK812_SmicGene29916</name>
</gene>
<evidence type="ECO:0000256" key="1">
    <source>
        <dbReference type="ARBA" id="ARBA00004127"/>
    </source>
</evidence>
<organism evidence="11 12">
    <name type="scientific">Symbiodinium microadriaticum</name>
    <name type="common">Dinoflagellate</name>
    <name type="synonym">Zooxanthella microadriatica</name>
    <dbReference type="NCBI Taxonomy" id="2951"/>
    <lineage>
        <taxon>Eukaryota</taxon>
        <taxon>Sar</taxon>
        <taxon>Alveolata</taxon>
        <taxon>Dinophyceae</taxon>
        <taxon>Suessiales</taxon>
        <taxon>Symbiodiniaceae</taxon>
        <taxon>Symbiodinium</taxon>
    </lineage>
</organism>
<accession>A0A1Q9D0K4</accession>
<dbReference type="AlphaFoldDB" id="A0A1Q9D0K4"/>
<dbReference type="PANTHER" id="PTHR13416">
    <property type="match status" value="1"/>
</dbReference>
<dbReference type="GO" id="GO:0071763">
    <property type="term" value="P:nuclear membrane organization"/>
    <property type="evidence" value="ECO:0007669"/>
    <property type="project" value="TreeGrafter"/>
</dbReference>
<reference evidence="11 12" key="1">
    <citation type="submission" date="2016-02" db="EMBL/GenBank/DDBJ databases">
        <title>Genome analysis of coral dinoflagellate symbionts highlights evolutionary adaptations to a symbiotic lifestyle.</title>
        <authorList>
            <person name="Aranda M."/>
            <person name="Li Y."/>
            <person name="Liew Y.J."/>
            <person name="Baumgarten S."/>
            <person name="Simakov O."/>
            <person name="Wilson M."/>
            <person name="Piel J."/>
            <person name="Ashoor H."/>
            <person name="Bougouffa S."/>
            <person name="Bajic V.B."/>
            <person name="Ryu T."/>
            <person name="Ravasi T."/>
            <person name="Bayer T."/>
            <person name="Micklem G."/>
            <person name="Kim H."/>
            <person name="Bhak J."/>
            <person name="Lajeunesse T.C."/>
            <person name="Voolstra C.R."/>
        </authorList>
    </citation>
    <scope>NUCLEOTIDE SEQUENCE [LARGE SCALE GENOMIC DNA]</scope>
    <source>
        <strain evidence="11 12">CCMP2467</strain>
    </source>
</reference>
<feature type="transmembrane region" description="Helical" evidence="10">
    <location>
        <begin position="356"/>
        <end position="381"/>
    </location>
</feature>
<feature type="transmembrane region" description="Helical" evidence="10">
    <location>
        <begin position="387"/>
        <end position="406"/>
    </location>
</feature>
<dbReference type="GO" id="GO:0005789">
    <property type="term" value="C:endoplasmic reticulum membrane"/>
    <property type="evidence" value="ECO:0007669"/>
    <property type="project" value="UniProtKB-SubCell"/>
</dbReference>
<dbReference type="EMBL" id="LSRX01000799">
    <property type="protein sequence ID" value="OLP88706.1"/>
    <property type="molecule type" value="Genomic_DNA"/>
</dbReference>
<evidence type="ECO:0000256" key="8">
    <source>
        <dbReference type="ARBA" id="ARBA00023136"/>
    </source>
</evidence>
<dbReference type="OrthoDB" id="427963at2759"/>
<dbReference type="Proteomes" id="UP000186817">
    <property type="component" value="Unassembled WGS sequence"/>
</dbReference>
<name>A0A1Q9D0K4_SYMMI</name>
<evidence type="ECO:0000256" key="3">
    <source>
        <dbReference type="ARBA" id="ARBA00004586"/>
    </source>
</evidence>
<comment type="similarity">
    <text evidence="4">Belongs to the TMEM43 family.</text>
</comment>
<keyword evidence="8 10" id="KW-0472">Membrane</keyword>
<protein>
    <submittedName>
        <fullName evidence="11">Transmembrane protein 43</fullName>
    </submittedName>
</protein>
<evidence type="ECO:0000313" key="12">
    <source>
        <dbReference type="Proteomes" id="UP000186817"/>
    </source>
</evidence>
<evidence type="ECO:0000256" key="10">
    <source>
        <dbReference type="SAM" id="Phobius"/>
    </source>
</evidence>
<dbReference type="PANTHER" id="PTHR13416:SF2">
    <property type="entry name" value="TRANSMEMBRANE PROTEIN 43"/>
    <property type="match status" value="1"/>
</dbReference>
<evidence type="ECO:0000256" key="6">
    <source>
        <dbReference type="ARBA" id="ARBA00022824"/>
    </source>
</evidence>
<dbReference type="Pfam" id="PF07787">
    <property type="entry name" value="TMEM43"/>
    <property type="match status" value="2"/>
</dbReference>
<sequence length="479" mass="51054">MGNAFGFGDQNLGNVSVEHESFCQRLGGALCGVCLGLVFFVGSIFLLGWNEFNYVRNQAVLLKVGKETVIAGCTPQPSTSGSPIWASCEVQQTYDFGMDSRVKDIGLTFTGDLEGAVFQASSEIYQWKEDKQCSSHSTTGGGKEKVCTYDYSLGWASSPIDSSTFYCYPTMRSGCLTGGSKIRNSGTIPQQLKTTLSAPDNSVGMGSSKDGMYLMNRGQLDVFPKQPAQLPSQAQVSPLLPNKQAVVVGPGKVQFESVSGQDSVGDVRTTFTYSAIQKGVTKVSVIAKQGTMLFGSNQAMGGEDMIDEKSSENGAMVMILRLVGFVVMLLGLQLVTGPIALMPQVLPCVGELIGEVVGAALCCLNFMISLALSFTVIGAAWLMARPIFGIVLLLAAAAVVFLAHSLRKKYRNNPRSPRIDEPFMTGAAPQVQVAQQVQVTCPPNVQPGQFLLVQGPHGRQCQVQVPAGVQPGQVFIANV</sequence>
<keyword evidence="12" id="KW-1185">Reference proteome</keyword>
<evidence type="ECO:0000313" key="11">
    <source>
        <dbReference type="EMBL" id="OLP88706.1"/>
    </source>
</evidence>
<feature type="transmembrane region" description="Helical" evidence="10">
    <location>
        <begin position="26"/>
        <end position="49"/>
    </location>
</feature>
<feature type="transmembrane region" description="Helical" evidence="10">
    <location>
        <begin position="315"/>
        <end position="335"/>
    </location>
</feature>
<comment type="subcellular location">
    <subcellularLocation>
        <location evidence="1">Endomembrane system</location>
        <topology evidence="1">Multi-pass membrane protein</topology>
    </subcellularLocation>
    <subcellularLocation>
        <location evidence="3">Endoplasmic reticulum membrane</location>
    </subcellularLocation>
    <subcellularLocation>
        <location evidence="2">Nucleus envelope</location>
    </subcellularLocation>
</comment>
<evidence type="ECO:0000256" key="9">
    <source>
        <dbReference type="ARBA" id="ARBA00023242"/>
    </source>
</evidence>
<keyword evidence="5 10" id="KW-0812">Transmembrane</keyword>
<dbReference type="OMA" id="VEHESFC"/>
<dbReference type="InterPro" id="IPR012430">
    <property type="entry name" value="TMEM43_fam"/>
</dbReference>
<keyword evidence="9" id="KW-0539">Nucleus</keyword>
<proteinExistence type="inferred from homology"/>
<keyword evidence="6" id="KW-0256">Endoplasmic reticulum</keyword>
<evidence type="ECO:0000256" key="2">
    <source>
        <dbReference type="ARBA" id="ARBA00004259"/>
    </source>
</evidence>
<dbReference type="GO" id="GO:0006629">
    <property type="term" value="P:lipid metabolic process"/>
    <property type="evidence" value="ECO:0007669"/>
    <property type="project" value="TreeGrafter"/>
</dbReference>
<evidence type="ECO:0000256" key="5">
    <source>
        <dbReference type="ARBA" id="ARBA00022692"/>
    </source>
</evidence>
<dbReference type="GO" id="GO:0005637">
    <property type="term" value="C:nuclear inner membrane"/>
    <property type="evidence" value="ECO:0007669"/>
    <property type="project" value="TreeGrafter"/>
</dbReference>
<evidence type="ECO:0000256" key="7">
    <source>
        <dbReference type="ARBA" id="ARBA00022989"/>
    </source>
</evidence>